<keyword evidence="4" id="KW-1185">Reference proteome</keyword>
<proteinExistence type="predicted"/>
<dbReference type="Gene3D" id="1.10.8.1040">
    <property type="match status" value="1"/>
</dbReference>
<evidence type="ECO:0000313" key="3">
    <source>
        <dbReference type="EMBL" id="MDZ5455571.1"/>
    </source>
</evidence>
<reference evidence="3 4" key="1">
    <citation type="submission" date="2023-11" db="EMBL/GenBank/DDBJ databases">
        <title>Draft genome of Azohydromonas lata strain H1 (DSM1123), a polyhydroxyalkanoate producer.</title>
        <authorList>
            <person name="Traversa D."/>
            <person name="D'Addabbo P."/>
            <person name="Pazzani C."/>
            <person name="Manzari C."/>
            <person name="Chiara M."/>
            <person name="Scrascia M."/>
        </authorList>
    </citation>
    <scope>NUCLEOTIDE SEQUENCE [LARGE SCALE GENOMIC DNA]</scope>
    <source>
        <strain evidence="3 4">H1</strain>
    </source>
</reference>
<dbReference type="Pfam" id="PF13624">
    <property type="entry name" value="SurA_N_3"/>
    <property type="match status" value="1"/>
</dbReference>
<dbReference type="SUPFAM" id="SSF109998">
    <property type="entry name" value="Triger factor/SurA peptide-binding domain-like"/>
    <property type="match status" value="1"/>
</dbReference>
<dbReference type="EC" id="5.2.1.8" evidence="3"/>
<feature type="region of interest" description="Disordered" evidence="1">
    <location>
        <begin position="291"/>
        <end position="327"/>
    </location>
</feature>
<accession>A0ABU5IAD9</accession>
<organism evidence="3 4">
    <name type="scientific">Azohydromonas lata</name>
    <dbReference type="NCBI Taxonomy" id="45677"/>
    <lineage>
        <taxon>Bacteria</taxon>
        <taxon>Pseudomonadati</taxon>
        <taxon>Pseudomonadota</taxon>
        <taxon>Betaproteobacteria</taxon>
        <taxon>Burkholderiales</taxon>
        <taxon>Sphaerotilaceae</taxon>
        <taxon>Azohydromonas</taxon>
    </lineage>
</organism>
<evidence type="ECO:0000256" key="1">
    <source>
        <dbReference type="SAM" id="MobiDB-lite"/>
    </source>
</evidence>
<name>A0ABU5IAD9_9BURK</name>
<dbReference type="GO" id="GO:0003755">
    <property type="term" value="F:peptidyl-prolyl cis-trans isomerase activity"/>
    <property type="evidence" value="ECO:0007669"/>
    <property type="project" value="UniProtKB-EC"/>
</dbReference>
<dbReference type="Pfam" id="PF13145">
    <property type="entry name" value="Rotamase_2"/>
    <property type="match status" value="1"/>
</dbReference>
<gene>
    <name evidence="3" type="ORF">SM757_03190</name>
</gene>
<dbReference type="RefSeq" id="WP_084267153.1">
    <property type="nucleotide sequence ID" value="NZ_JAXOJX010000002.1"/>
</dbReference>
<dbReference type="InterPro" id="IPR027304">
    <property type="entry name" value="Trigger_fact/SurA_dom_sf"/>
</dbReference>
<keyword evidence="3" id="KW-0413">Isomerase</keyword>
<evidence type="ECO:0000313" key="4">
    <source>
        <dbReference type="Proteomes" id="UP001293718"/>
    </source>
</evidence>
<comment type="caution">
    <text evidence="3">The sequence shown here is derived from an EMBL/GenBank/DDBJ whole genome shotgun (WGS) entry which is preliminary data.</text>
</comment>
<dbReference type="NCBIfam" id="TIGR02925">
    <property type="entry name" value="cis_trans_EpsD"/>
    <property type="match status" value="1"/>
</dbReference>
<dbReference type="EMBL" id="JAXOJX010000002">
    <property type="protein sequence ID" value="MDZ5455571.1"/>
    <property type="molecule type" value="Genomic_DNA"/>
</dbReference>
<sequence>MAPSANTLPCAHRKFLCTGVVLVMTLGLLAGCGNGKEKAASQVAAKVNDNEISVHQVNYLLQQREVKQDAVEAASRQALNRLIDQELAVQKALDLKIDRQPAVLQALEAAKRDVLARAYVERVADAATPPSVAEMEKFYKDKPALFAERRIYQLQELNIELPSEQLSELGKRLSAAKDIDTFADYLRSSNIKFAQNRAVRAAEQLPLEKLDEFAQMKDGQARLMRTPTGATVLVLVKSQLQPVDFEKAKPAIEQYLASQRKRELVERDMKDLRTAAKIEYVGKFAEAAASAPAANVVNGPSEPDTPNAPAIASGNTSSVDQGMGVNK</sequence>
<feature type="domain" description="PpiC" evidence="2">
    <location>
        <begin position="130"/>
        <end position="250"/>
    </location>
</feature>
<dbReference type="Proteomes" id="UP001293718">
    <property type="component" value="Unassembled WGS sequence"/>
</dbReference>
<dbReference type="InterPro" id="IPR000297">
    <property type="entry name" value="PPIase_PpiC"/>
</dbReference>
<evidence type="ECO:0000259" key="2">
    <source>
        <dbReference type="Pfam" id="PF13145"/>
    </source>
</evidence>
<protein>
    <submittedName>
        <fullName evidence="3">EpsD family peptidyl-prolyl cis-trans isomerase</fullName>
        <ecNumber evidence="3">5.2.1.8</ecNumber>
    </submittedName>
</protein>
<dbReference type="InterPro" id="IPR014274">
    <property type="entry name" value="PPIase_EpsD"/>
</dbReference>